<gene>
    <name evidence="1" type="ORF">Pme01_28630</name>
</gene>
<proteinExistence type="predicted"/>
<evidence type="ECO:0000313" key="2">
    <source>
        <dbReference type="Proteomes" id="UP000599074"/>
    </source>
</evidence>
<dbReference type="AlphaFoldDB" id="A0A8J3TD12"/>
<dbReference type="EMBL" id="BOON01000027">
    <property type="protein sequence ID" value="GII23266.1"/>
    <property type="molecule type" value="Genomic_DNA"/>
</dbReference>
<protein>
    <recommendedName>
        <fullName evidence="3">YbaB/EbfC family DNA-binding protein</fullName>
    </recommendedName>
</protein>
<dbReference type="Gene3D" id="3.30.1310.10">
    <property type="entry name" value="Nucleoid-associated protein YbaB-like domain"/>
    <property type="match status" value="2"/>
</dbReference>
<dbReference type="InterPro" id="IPR036894">
    <property type="entry name" value="YbaB-like_sf"/>
</dbReference>
<dbReference type="Proteomes" id="UP000599074">
    <property type="component" value="Unassembled WGS sequence"/>
</dbReference>
<dbReference type="RefSeq" id="WP_168116741.1">
    <property type="nucleotide sequence ID" value="NZ_BOON01000027.1"/>
</dbReference>
<evidence type="ECO:0000313" key="1">
    <source>
        <dbReference type="EMBL" id="GII23266.1"/>
    </source>
</evidence>
<evidence type="ECO:0008006" key="3">
    <source>
        <dbReference type="Google" id="ProtNLM"/>
    </source>
</evidence>
<reference evidence="1" key="1">
    <citation type="submission" date="2021-01" db="EMBL/GenBank/DDBJ databases">
        <title>Whole genome shotgun sequence of Planosporangium mesophilum NBRC 109066.</title>
        <authorList>
            <person name="Komaki H."/>
            <person name="Tamura T."/>
        </authorList>
    </citation>
    <scope>NUCLEOTIDE SEQUENCE</scope>
    <source>
        <strain evidence="1">NBRC 109066</strain>
    </source>
</reference>
<organism evidence="1 2">
    <name type="scientific">Planosporangium mesophilum</name>
    <dbReference type="NCBI Taxonomy" id="689768"/>
    <lineage>
        <taxon>Bacteria</taxon>
        <taxon>Bacillati</taxon>
        <taxon>Actinomycetota</taxon>
        <taxon>Actinomycetes</taxon>
        <taxon>Micromonosporales</taxon>
        <taxon>Micromonosporaceae</taxon>
        <taxon>Planosporangium</taxon>
    </lineage>
</organism>
<comment type="caution">
    <text evidence="1">The sequence shown here is derived from an EMBL/GenBank/DDBJ whole genome shotgun (WGS) entry which is preliminary data.</text>
</comment>
<keyword evidence="2" id="KW-1185">Reference proteome</keyword>
<name>A0A8J3TD12_9ACTN</name>
<accession>A0A8J3TD12</accession>
<sequence length="250" mass="26476">MSDHRQDALERLVDETALLERRARAAAGAAAGARGEDATGTVNITLDDAGRVSTVQVAARWSERVGAEALGDAVREAVQAAAVARLSAWGETFVDDAAEAVPGPGSLDRDGLAERLHQLTSSGRMTAEDTRVALLELLALVEDMERGIDEVGERLPAVESAVHTGHSADRRVTVSLTGGGDVREIRYDRRWLAQAHEINIGRQTASAFAAAYEAAARAGAAQLIAGSRLGQVQRATQDPLGLARRLRLTD</sequence>